<organism evidence="3 4">
    <name type="scientific">Umbra pygmaea</name>
    <name type="common">Eastern mudminnow</name>
    <dbReference type="NCBI Taxonomy" id="75934"/>
    <lineage>
        <taxon>Eukaryota</taxon>
        <taxon>Metazoa</taxon>
        <taxon>Chordata</taxon>
        <taxon>Craniata</taxon>
        <taxon>Vertebrata</taxon>
        <taxon>Euteleostomi</taxon>
        <taxon>Actinopterygii</taxon>
        <taxon>Neopterygii</taxon>
        <taxon>Teleostei</taxon>
        <taxon>Protacanthopterygii</taxon>
        <taxon>Esociformes</taxon>
        <taxon>Umbridae</taxon>
        <taxon>Umbra</taxon>
    </lineage>
</organism>
<dbReference type="Proteomes" id="UP001557470">
    <property type="component" value="Unassembled WGS sequence"/>
</dbReference>
<feature type="region of interest" description="Disordered" evidence="2">
    <location>
        <begin position="336"/>
        <end position="359"/>
    </location>
</feature>
<keyword evidence="4" id="KW-1185">Reference proteome</keyword>
<proteinExistence type="predicted"/>
<evidence type="ECO:0000313" key="4">
    <source>
        <dbReference type="Proteomes" id="UP001557470"/>
    </source>
</evidence>
<feature type="compositionally biased region" description="Polar residues" evidence="2">
    <location>
        <begin position="196"/>
        <end position="215"/>
    </location>
</feature>
<gene>
    <name evidence="3" type="ORF">UPYG_G00293470</name>
</gene>
<dbReference type="EMBL" id="JAGEUA010000009">
    <property type="protein sequence ID" value="KAL0966293.1"/>
    <property type="molecule type" value="Genomic_DNA"/>
</dbReference>
<reference evidence="3 4" key="1">
    <citation type="submission" date="2024-06" db="EMBL/GenBank/DDBJ databases">
        <authorList>
            <person name="Pan Q."/>
            <person name="Wen M."/>
            <person name="Jouanno E."/>
            <person name="Zahm M."/>
            <person name="Klopp C."/>
            <person name="Cabau C."/>
            <person name="Louis A."/>
            <person name="Berthelot C."/>
            <person name="Parey E."/>
            <person name="Roest Crollius H."/>
            <person name="Montfort J."/>
            <person name="Robinson-Rechavi M."/>
            <person name="Bouchez O."/>
            <person name="Lampietro C."/>
            <person name="Lopez Roques C."/>
            <person name="Donnadieu C."/>
            <person name="Postlethwait J."/>
            <person name="Bobe J."/>
            <person name="Verreycken H."/>
            <person name="Guiguen Y."/>
        </authorList>
    </citation>
    <scope>NUCLEOTIDE SEQUENCE [LARGE SCALE GENOMIC DNA]</scope>
    <source>
        <strain evidence="3">Up_M1</strain>
        <tissue evidence="3">Testis</tissue>
    </source>
</reference>
<protein>
    <submittedName>
        <fullName evidence="3">Uncharacterized protein</fullName>
    </submittedName>
</protein>
<feature type="region of interest" description="Disordered" evidence="2">
    <location>
        <begin position="172"/>
        <end position="217"/>
    </location>
</feature>
<comment type="caution">
    <text evidence="3">The sequence shown here is derived from an EMBL/GenBank/DDBJ whole genome shotgun (WGS) entry which is preliminary data.</text>
</comment>
<feature type="coiled-coil region" evidence="1">
    <location>
        <begin position="40"/>
        <end position="67"/>
    </location>
</feature>
<evidence type="ECO:0000313" key="3">
    <source>
        <dbReference type="EMBL" id="KAL0966293.1"/>
    </source>
</evidence>
<evidence type="ECO:0000256" key="1">
    <source>
        <dbReference type="SAM" id="Coils"/>
    </source>
</evidence>
<sequence length="499" mass="55795">MASCNFQAQLVSIMEVLAKAAVAEINRRVDDSCAVIRLEMTQSQRDIDVLKRKCQVMESEMKKTRGRVRRKVFYPMASERSAYPIKIVLNKQKSRSQWRDEGVTVEDDSEPQPSDVEHRVENEPILIKDEETAEDVWNDPKEELRITSEVCVSKAGQPPSFEHRDCDEVFTTQPNISSGDSVEHYPTADQPEEPGPSQTMTTENSEVFSTEQRQPVQDEDSLDLVMVKDEKEDLDESTGLAAPDQFVMDESNGQLWTSVDPGRETDPHGHPDFSFHATEEYSQNISIFPPHSGLPSVSTMTDDAGPSLPSSIGKPHANMFSASAHMKRHVRTLADETRQAVPEGQSSERLNNDGGSALQPRQHQYRASEATVRLSECVTGSNGASTSTFSGYSLSRSSFNMVKRMRTQWRSGGTTERRFSCTFCEAAIMGEIYREKTIETQEVNRGSLVVSCVITSCCLVVPVQSEGCRQHSTRQHDPTQCRNVQLSIAQNSKEHHSVI</sequence>
<feature type="region of interest" description="Disordered" evidence="2">
    <location>
        <begin position="97"/>
        <end position="118"/>
    </location>
</feature>
<keyword evidence="1" id="KW-0175">Coiled coil</keyword>
<name>A0ABD0W9D0_UMBPY</name>
<accession>A0ABD0W9D0</accession>
<evidence type="ECO:0000256" key="2">
    <source>
        <dbReference type="SAM" id="MobiDB-lite"/>
    </source>
</evidence>
<dbReference type="AlphaFoldDB" id="A0ABD0W9D0"/>